<evidence type="ECO:0000256" key="1">
    <source>
        <dbReference type="ARBA" id="ARBA00008891"/>
    </source>
</evidence>
<dbReference type="InterPro" id="IPR000070">
    <property type="entry name" value="Pectinesterase_cat"/>
</dbReference>
<dbReference type="InterPro" id="IPR012334">
    <property type="entry name" value="Pectin_lyas_fold"/>
</dbReference>
<proteinExistence type="inferred from homology"/>
<dbReference type="GO" id="GO:0009279">
    <property type="term" value="C:cell outer membrane"/>
    <property type="evidence" value="ECO:0007669"/>
    <property type="project" value="TreeGrafter"/>
</dbReference>
<dbReference type="GO" id="GO:0042545">
    <property type="term" value="P:cell wall modification"/>
    <property type="evidence" value="ECO:0007669"/>
    <property type="project" value="InterPro"/>
</dbReference>
<dbReference type="PANTHER" id="PTHR31321:SF57">
    <property type="entry name" value="PECTINESTERASE 53-RELATED"/>
    <property type="match status" value="1"/>
</dbReference>
<evidence type="ECO:0000259" key="4">
    <source>
        <dbReference type="Pfam" id="PF01095"/>
    </source>
</evidence>
<dbReference type="Proteomes" id="UP000297635">
    <property type="component" value="Unassembled WGS sequence"/>
</dbReference>
<comment type="similarity">
    <text evidence="1">Belongs to the pectinesterase family.</text>
</comment>
<feature type="domain" description="Pectinesterase catalytic" evidence="4">
    <location>
        <begin position="191"/>
        <end position="371"/>
    </location>
</feature>
<dbReference type="AlphaFoldDB" id="A0A4Z0V6L4"/>
<sequence length="487" mass="53211">MLCPLVMFGASGVKLIPAPGATNVNIDTRLSMIFDMPPSVGDAGVVRIHDAATGAVVDSLDLSIPAGPTESTKLPKPPYTLTPYLYDGPRRTNADTEPGTPSGSAARAAGCYQLNIIGGFTDGFHFYPVIVTGNKAEIYPHNNLLQYGREYYVTIDPGVVKSADGKFRGILKSDGWRFSTKPASPSSEQRDIIVAADGSGDFNTVQGAMDFIPDNNQEPYRVYVRNGDYEELVYFRNKRGVTIEGESREGVYIHYPNNEVFNPHPDDVSTNEWSGTFPSRRAPFMADNCTDMILKNFTVATTCRGQAEGLLLMGERNTVKDVTIIGDGDALQVNGSTYFENCRIEGGGDTVLGRGPAFFKGCTLTSRGPFAWIRNGSANHGNVFVDCTFIGEDGHLPCLARTNGTYPHCEMVLIDCRLQGISPEGWGGLERGPYDYVRYWEYNSTNLSDGKPADVSRRASGSRQLSLPADSAVIRAYRNPRWVLGWK</sequence>
<dbReference type="GO" id="GO:0030599">
    <property type="term" value="F:pectinesterase activity"/>
    <property type="evidence" value="ECO:0007669"/>
    <property type="project" value="InterPro"/>
</dbReference>
<keyword evidence="3" id="KW-0063">Aspartyl esterase</keyword>
<name>A0A4Z0V6L4_9BACT</name>
<protein>
    <submittedName>
        <fullName evidence="5">Carbohydrate esterase</fullName>
    </submittedName>
</protein>
<keyword evidence="6" id="KW-1185">Reference proteome</keyword>
<accession>A0A4Z0V6L4</accession>
<comment type="caution">
    <text evidence="5">The sequence shown here is derived from an EMBL/GenBank/DDBJ whole genome shotgun (WGS) entry which is preliminary data.</text>
</comment>
<evidence type="ECO:0000256" key="3">
    <source>
        <dbReference type="ARBA" id="ARBA00023085"/>
    </source>
</evidence>
<reference evidence="5 6" key="1">
    <citation type="submission" date="2019-02" db="EMBL/GenBank/DDBJ databases">
        <title>Isolation and identification of novel species under the genus Muribaculum.</title>
        <authorList>
            <person name="Miyake S."/>
            <person name="Ding Y."/>
            <person name="Low A."/>
            <person name="Soh M."/>
            <person name="Seedorf H."/>
        </authorList>
    </citation>
    <scope>NUCLEOTIDE SEQUENCE [LARGE SCALE GENOMIC DNA]</scope>
    <source>
        <strain evidence="5 6">TLL-A3</strain>
    </source>
</reference>
<keyword evidence="2" id="KW-0378">Hydrolase</keyword>
<evidence type="ECO:0000256" key="2">
    <source>
        <dbReference type="ARBA" id="ARBA00022801"/>
    </source>
</evidence>
<evidence type="ECO:0000313" key="6">
    <source>
        <dbReference type="Proteomes" id="UP000297635"/>
    </source>
</evidence>
<dbReference type="InterPro" id="IPR011050">
    <property type="entry name" value="Pectin_lyase_fold/virulence"/>
</dbReference>
<dbReference type="PANTHER" id="PTHR31321">
    <property type="entry name" value="ACYL-COA THIOESTER HYDROLASE YBHC-RELATED"/>
    <property type="match status" value="1"/>
</dbReference>
<organism evidence="5 6">
    <name type="scientific">Duncaniella freteri</name>
    <dbReference type="NCBI Taxonomy" id="2530391"/>
    <lineage>
        <taxon>Bacteria</taxon>
        <taxon>Pseudomonadati</taxon>
        <taxon>Bacteroidota</taxon>
        <taxon>Bacteroidia</taxon>
        <taxon>Bacteroidales</taxon>
        <taxon>Muribaculaceae</taxon>
        <taxon>Duncaniella</taxon>
    </lineage>
</organism>
<gene>
    <name evidence="5" type="ORF">EZ315_03200</name>
</gene>
<dbReference type="SUPFAM" id="SSF51126">
    <property type="entry name" value="Pectin lyase-like"/>
    <property type="match status" value="1"/>
</dbReference>
<dbReference type="Gene3D" id="2.160.20.10">
    <property type="entry name" value="Single-stranded right-handed beta-helix, Pectin lyase-like"/>
    <property type="match status" value="1"/>
</dbReference>
<dbReference type="Pfam" id="PF01095">
    <property type="entry name" value="Pectinesterase"/>
    <property type="match status" value="1"/>
</dbReference>
<dbReference type="EMBL" id="SJSA01000001">
    <property type="protein sequence ID" value="TGG40989.1"/>
    <property type="molecule type" value="Genomic_DNA"/>
</dbReference>
<evidence type="ECO:0000313" key="5">
    <source>
        <dbReference type="EMBL" id="TGG40989.1"/>
    </source>
</evidence>